<name>A0ABN9APZ5_9NEOB</name>
<organism evidence="2 3">
    <name type="scientific">Staurois parvus</name>
    <dbReference type="NCBI Taxonomy" id="386267"/>
    <lineage>
        <taxon>Eukaryota</taxon>
        <taxon>Metazoa</taxon>
        <taxon>Chordata</taxon>
        <taxon>Craniata</taxon>
        <taxon>Vertebrata</taxon>
        <taxon>Euteleostomi</taxon>
        <taxon>Amphibia</taxon>
        <taxon>Batrachia</taxon>
        <taxon>Anura</taxon>
        <taxon>Neobatrachia</taxon>
        <taxon>Ranoidea</taxon>
        <taxon>Ranidae</taxon>
        <taxon>Staurois</taxon>
    </lineage>
</organism>
<evidence type="ECO:0000256" key="1">
    <source>
        <dbReference type="SAM" id="Coils"/>
    </source>
</evidence>
<protein>
    <submittedName>
        <fullName evidence="2">Uncharacterized protein</fullName>
    </submittedName>
</protein>
<evidence type="ECO:0000313" key="2">
    <source>
        <dbReference type="EMBL" id="CAI9535823.1"/>
    </source>
</evidence>
<comment type="caution">
    <text evidence="2">The sequence shown here is derived from an EMBL/GenBank/DDBJ whole genome shotgun (WGS) entry which is preliminary data.</text>
</comment>
<feature type="coiled-coil region" evidence="1">
    <location>
        <begin position="1"/>
        <end position="33"/>
    </location>
</feature>
<evidence type="ECO:0000313" key="3">
    <source>
        <dbReference type="Proteomes" id="UP001162483"/>
    </source>
</evidence>
<dbReference type="Proteomes" id="UP001162483">
    <property type="component" value="Unassembled WGS sequence"/>
</dbReference>
<gene>
    <name evidence="2" type="ORF">SPARVUS_LOCUS922609</name>
</gene>
<dbReference type="EMBL" id="CATNWA010000284">
    <property type="protein sequence ID" value="CAI9535823.1"/>
    <property type="molecule type" value="Genomic_DNA"/>
</dbReference>
<accession>A0ABN9APZ5</accession>
<proteinExistence type="predicted"/>
<keyword evidence="3" id="KW-1185">Reference proteome</keyword>
<keyword evidence="1" id="KW-0175">Coiled coil</keyword>
<reference evidence="2" key="1">
    <citation type="submission" date="2023-05" db="EMBL/GenBank/DDBJ databases">
        <authorList>
            <person name="Stuckert A."/>
        </authorList>
    </citation>
    <scope>NUCLEOTIDE SEQUENCE</scope>
</reference>
<sequence length="230" mass="24707">MEAEEMEAEEMEAEEMEAEEMEAEREFQRFLRTVVLLEGTEEDFRGEVEVVDLGTEVVEVNEVVALAEGKTLKVDGLRIMVLKTEEALAITASSRTTVQEATRVAVMAVAGTPQVSPRMHQAAMANSQASDKAAMATVVEVDTARVEEVVVVDTARVEQAVVDIARAVEAPAASCKEVEAVEAMVVVEVVEAMIKAAEVAMAREVEAAAATIRAVVATTREVEEATVKAL</sequence>